<organism evidence="3 4">
    <name type="scientific">Nocardia tenerifensis</name>
    <dbReference type="NCBI Taxonomy" id="228006"/>
    <lineage>
        <taxon>Bacteria</taxon>
        <taxon>Bacillati</taxon>
        <taxon>Actinomycetota</taxon>
        <taxon>Actinomycetes</taxon>
        <taxon>Mycobacteriales</taxon>
        <taxon>Nocardiaceae</taxon>
        <taxon>Nocardia</taxon>
    </lineage>
</organism>
<keyword evidence="2" id="KW-0472">Membrane</keyword>
<dbReference type="RefSeq" id="WP_040737996.1">
    <property type="nucleotide sequence ID" value="NZ_QJKF01000002.1"/>
</dbReference>
<protein>
    <submittedName>
        <fullName evidence="3">Uncharacterized protein</fullName>
    </submittedName>
</protein>
<dbReference type="Proteomes" id="UP000247569">
    <property type="component" value="Unassembled WGS sequence"/>
</dbReference>
<reference evidence="3 4" key="1">
    <citation type="submission" date="2018-05" db="EMBL/GenBank/DDBJ databases">
        <title>Genomic Encyclopedia of Type Strains, Phase IV (KMG-IV): sequencing the most valuable type-strain genomes for metagenomic binning, comparative biology and taxonomic classification.</title>
        <authorList>
            <person name="Goeker M."/>
        </authorList>
    </citation>
    <scope>NUCLEOTIDE SEQUENCE [LARGE SCALE GENOMIC DNA]</scope>
    <source>
        <strain evidence="3 4">DSM 44704</strain>
    </source>
</reference>
<dbReference type="AlphaFoldDB" id="A0A318KBN1"/>
<evidence type="ECO:0000313" key="4">
    <source>
        <dbReference type="Proteomes" id="UP000247569"/>
    </source>
</evidence>
<accession>A0A318KBN1</accession>
<evidence type="ECO:0000313" key="3">
    <source>
        <dbReference type="EMBL" id="PXX69162.1"/>
    </source>
</evidence>
<gene>
    <name evidence="3" type="ORF">DFR70_102849</name>
</gene>
<feature type="compositionally biased region" description="Acidic residues" evidence="1">
    <location>
        <begin position="1"/>
        <end position="11"/>
    </location>
</feature>
<name>A0A318KBN1_9NOCA</name>
<dbReference type="EMBL" id="QJKF01000002">
    <property type="protein sequence ID" value="PXX69162.1"/>
    <property type="molecule type" value="Genomic_DNA"/>
</dbReference>
<feature type="transmembrane region" description="Helical" evidence="2">
    <location>
        <begin position="55"/>
        <end position="74"/>
    </location>
</feature>
<evidence type="ECO:0000256" key="2">
    <source>
        <dbReference type="SAM" id="Phobius"/>
    </source>
</evidence>
<keyword evidence="2" id="KW-0812">Transmembrane</keyword>
<proteinExistence type="predicted"/>
<comment type="caution">
    <text evidence="3">The sequence shown here is derived from an EMBL/GenBank/DDBJ whole genome shotgun (WGS) entry which is preliminary data.</text>
</comment>
<feature type="region of interest" description="Disordered" evidence="1">
    <location>
        <begin position="1"/>
        <end position="54"/>
    </location>
</feature>
<keyword evidence="2" id="KW-1133">Transmembrane helix</keyword>
<sequence>MATGDGPDDGGDSSGSSPNTEVPDAPPNTRRGIDPSVESVWLRHRPPPRPGRPRFSTVLLVAAFIALFTLWVTLRPGG</sequence>
<keyword evidence="4" id="KW-1185">Reference proteome</keyword>
<evidence type="ECO:0000256" key="1">
    <source>
        <dbReference type="SAM" id="MobiDB-lite"/>
    </source>
</evidence>